<dbReference type="PANTHER" id="PTHR22706">
    <property type="entry name" value="ASSEMBLY FACTOR FOR SPINDLE MICROTUBULES"/>
    <property type="match status" value="1"/>
</dbReference>
<dbReference type="Gene3D" id="1.20.5.190">
    <property type="match status" value="1"/>
</dbReference>
<evidence type="ECO:0000313" key="6">
    <source>
        <dbReference type="Proteomes" id="UP001566132"/>
    </source>
</evidence>
<dbReference type="Pfam" id="PF00612">
    <property type="entry name" value="IQ"/>
    <property type="match status" value="3"/>
</dbReference>
<dbReference type="SMART" id="SM00015">
    <property type="entry name" value="IQ"/>
    <property type="match status" value="3"/>
</dbReference>
<evidence type="ECO:0000313" key="5">
    <source>
        <dbReference type="EMBL" id="KAL1516935.1"/>
    </source>
</evidence>
<keyword evidence="3" id="KW-0677">Repeat</keyword>
<gene>
    <name evidence="5" type="ORF">ABEB36_000764</name>
</gene>
<accession>A0ABD1FD51</accession>
<dbReference type="InterPro" id="IPR051185">
    <property type="entry name" value="ASPM"/>
</dbReference>
<dbReference type="InterPro" id="IPR027417">
    <property type="entry name" value="P-loop_NTPase"/>
</dbReference>
<comment type="subcellular location">
    <subcellularLocation>
        <location evidence="1">Cytoplasm</location>
    </subcellularLocation>
</comment>
<evidence type="ECO:0000256" key="1">
    <source>
        <dbReference type="ARBA" id="ARBA00004496"/>
    </source>
</evidence>
<dbReference type="CDD" id="cd23767">
    <property type="entry name" value="IQCD"/>
    <property type="match status" value="1"/>
</dbReference>
<dbReference type="EMBL" id="JBDJPC010000001">
    <property type="protein sequence ID" value="KAL1516935.1"/>
    <property type="molecule type" value="Genomic_DNA"/>
</dbReference>
<dbReference type="SUPFAM" id="SSF52540">
    <property type="entry name" value="P-loop containing nucleoside triphosphate hydrolases"/>
    <property type="match status" value="1"/>
</dbReference>
<organism evidence="5 6">
    <name type="scientific">Hypothenemus hampei</name>
    <name type="common">Coffee berry borer</name>
    <dbReference type="NCBI Taxonomy" id="57062"/>
    <lineage>
        <taxon>Eukaryota</taxon>
        <taxon>Metazoa</taxon>
        <taxon>Ecdysozoa</taxon>
        <taxon>Arthropoda</taxon>
        <taxon>Hexapoda</taxon>
        <taxon>Insecta</taxon>
        <taxon>Pterygota</taxon>
        <taxon>Neoptera</taxon>
        <taxon>Endopterygota</taxon>
        <taxon>Coleoptera</taxon>
        <taxon>Polyphaga</taxon>
        <taxon>Cucujiformia</taxon>
        <taxon>Curculionidae</taxon>
        <taxon>Scolytinae</taxon>
        <taxon>Hypothenemus</taxon>
    </lineage>
</organism>
<dbReference type="GO" id="GO:0005516">
    <property type="term" value="F:calmodulin binding"/>
    <property type="evidence" value="ECO:0007669"/>
    <property type="project" value="UniProtKB-KW"/>
</dbReference>
<keyword evidence="2" id="KW-0963">Cytoplasm</keyword>
<reference evidence="5 6" key="1">
    <citation type="submission" date="2024-05" db="EMBL/GenBank/DDBJ databases">
        <title>Genetic variation in Jamaican populations of the coffee berry borer (Hypothenemus hampei).</title>
        <authorList>
            <person name="Errbii M."/>
            <person name="Myrie A."/>
        </authorList>
    </citation>
    <scope>NUCLEOTIDE SEQUENCE [LARGE SCALE GENOMIC DNA]</scope>
    <source>
        <strain evidence="5">JA-Hopewell-2020-01-JO</strain>
        <tissue evidence="5">Whole body</tissue>
    </source>
</reference>
<evidence type="ECO:0008006" key="7">
    <source>
        <dbReference type="Google" id="ProtNLM"/>
    </source>
</evidence>
<protein>
    <recommendedName>
        <fullName evidence="7">Spermatogenesis-associated protein 17</fullName>
    </recommendedName>
</protein>
<name>A0ABD1FD51_HYPHA</name>
<comment type="caution">
    <text evidence="5">The sequence shown here is derived from an EMBL/GenBank/DDBJ whole genome shotgun (WGS) entry which is preliminary data.</text>
</comment>
<evidence type="ECO:0000256" key="2">
    <source>
        <dbReference type="ARBA" id="ARBA00022490"/>
    </source>
</evidence>
<dbReference type="PANTHER" id="PTHR22706:SF1">
    <property type="entry name" value="ASSEMBLY FACTOR FOR SPINDLE MICROTUBULES"/>
    <property type="match status" value="1"/>
</dbReference>
<dbReference type="InterPro" id="IPR000048">
    <property type="entry name" value="IQ_motif_EF-hand-BS"/>
</dbReference>
<keyword evidence="4" id="KW-0112">Calmodulin-binding</keyword>
<proteinExistence type="predicted"/>
<dbReference type="Proteomes" id="UP001566132">
    <property type="component" value="Unassembled WGS sequence"/>
</dbReference>
<dbReference type="GO" id="GO:0005737">
    <property type="term" value="C:cytoplasm"/>
    <property type="evidence" value="ECO:0007669"/>
    <property type="project" value="UniProtKB-SubCell"/>
</dbReference>
<sequence>MASVYHFLDDALHVAEDIVKNYEQQDQDLLKKHQAATLIQRTFRRYIAHNKYMNQMQATIVLQKYCRGWLVRCHLSKILKEFYDSLCQKQYNMAANKIQAAWKGKQVRKQYDITEVMKEKRKTIEESQALMKPGNFGYELSDTDSLKQSITNNKNSDKDLNYNNDVDETEDNLKTRILELMFDRHHLVSTEIRKGVLHCNEELKEIEKLLKTLPWKDFMKKRKKLYYKYLDMINQDQNHYIFQDKKMRKQEDLYRLRNKSNDLKRDSLEKIDVHPRKSFILNSKLSKQSYQRDLLLQGPYARREINITRTEDKSKNICDKDFILALRNVAKDCNIPPYYPNFWYEQCIGHYFTE</sequence>
<evidence type="ECO:0000256" key="3">
    <source>
        <dbReference type="ARBA" id="ARBA00022737"/>
    </source>
</evidence>
<dbReference type="AlphaFoldDB" id="A0ABD1FD51"/>
<keyword evidence="6" id="KW-1185">Reference proteome</keyword>
<evidence type="ECO:0000256" key="4">
    <source>
        <dbReference type="ARBA" id="ARBA00022860"/>
    </source>
</evidence>
<dbReference type="PROSITE" id="PS50096">
    <property type="entry name" value="IQ"/>
    <property type="match status" value="3"/>
</dbReference>